<comment type="caution">
    <text evidence="1">The sequence shown here is derived from an EMBL/GenBank/DDBJ whole genome shotgun (WGS) entry which is preliminary data.</text>
</comment>
<dbReference type="EMBL" id="JAKJXP020000030">
    <property type="protein sequence ID" value="KAK7753294.1"/>
    <property type="molecule type" value="Genomic_DNA"/>
</dbReference>
<proteinExistence type="predicted"/>
<evidence type="ECO:0000313" key="2">
    <source>
        <dbReference type="Proteomes" id="UP001320420"/>
    </source>
</evidence>
<organism evidence="1 2">
    <name type="scientific">Diatrype stigma</name>
    <dbReference type="NCBI Taxonomy" id="117547"/>
    <lineage>
        <taxon>Eukaryota</taxon>
        <taxon>Fungi</taxon>
        <taxon>Dikarya</taxon>
        <taxon>Ascomycota</taxon>
        <taxon>Pezizomycotina</taxon>
        <taxon>Sordariomycetes</taxon>
        <taxon>Xylariomycetidae</taxon>
        <taxon>Xylariales</taxon>
        <taxon>Diatrypaceae</taxon>
        <taxon>Diatrype</taxon>
    </lineage>
</organism>
<sequence>MASAAATNDDATKQLRATIEATVRSCLSAHRDGAISRDASTVSRGLAASCTRAIVPGSFARSLGLQPADLAAMPNDAYVGQFAKDLEVSAVTRTDVLDLTIDLGLGGGPDSYPRVAARTDNTATTSDGQEFTLEFAWFFDLSRDGREVTRVVEFVDPVEAGRFQERVEALYAEKQKEKEKA</sequence>
<dbReference type="AlphaFoldDB" id="A0AAN9UQ93"/>
<protein>
    <submittedName>
        <fullName evidence="1">Uncharacterized protein</fullName>
    </submittedName>
</protein>
<evidence type="ECO:0000313" key="1">
    <source>
        <dbReference type="EMBL" id="KAK7753294.1"/>
    </source>
</evidence>
<name>A0AAN9UQ93_9PEZI</name>
<keyword evidence="2" id="KW-1185">Reference proteome</keyword>
<gene>
    <name evidence="1" type="ORF">SLS62_004813</name>
</gene>
<reference evidence="1 2" key="1">
    <citation type="submission" date="2024-02" db="EMBL/GenBank/DDBJ databases">
        <title>De novo assembly and annotation of 12 fungi associated with fruit tree decline syndrome in Ontario, Canada.</title>
        <authorList>
            <person name="Sulman M."/>
            <person name="Ellouze W."/>
            <person name="Ilyukhin E."/>
        </authorList>
    </citation>
    <scope>NUCLEOTIDE SEQUENCE [LARGE SCALE GENOMIC DNA]</scope>
    <source>
        <strain evidence="1 2">M11/M66-122</strain>
    </source>
</reference>
<accession>A0AAN9UQ93</accession>
<dbReference type="Proteomes" id="UP001320420">
    <property type="component" value="Unassembled WGS sequence"/>
</dbReference>